<dbReference type="AlphaFoldDB" id="A0A1B0BWE5"/>
<keyword evidence="1" id="KW-0812">Transmembrane</keyword>
<keyword evidence="3" id="KW-1185">Reference proteome</keyword>
<feature type="transmembrane region" description="Helical" evidence="1">
    <location>
        <begin position="6"/>
        <end position="27"/>
    </location>
</feature>
<keyword evidence="1" id="KW-1133">Transmembrane helix</keyword>
<keyword evidence="1" id="KW-0472">Membrane</keyword>
<evidence type="ECO:0000256" key="1">
    <source>
        <dbReference type="SAM" id="Phobius"/>
    </source>
</evidence>
<dbReference type="VEuPathDB" id="VectorBase:GPPI042616"/>
<evidence type="ECO:0000313" key="2">
    <source>
        <dbReference type="EnsemblMetazoa" id="GPPI042616-PA"/>
    </source>
</evidence>
<dbReference type="Proteomes" id="UP000092460">
    <property type="component" value="Unassembled WGS sequence"/>
</dbReference>
<proteinExistence type="predicted"/>
<protein>
    <submittedName>
        <fullName evidence="2">Uncharacterized protein</fullName>
    </submittedName>
</protein>
<reference evidence="3" key="1">
    <citation type="submission" date="2015-01" db="EMBL/GenBank/DDBJ databases">
        <authorList>
            <person name="Aksoy S."/>
            <person name="Warren W."/>
            <person name="Wilson R.K."/>
        </authorList>
    </citation>
    <scope>NUCLEOTIDE SEQUENCE [LARGE SCALE GENOMIC DNA]</scope>
    <source>
        <strain evidence="3">IAEA</strain>
    </source>
</reference>
<organism evidence="2 3">
    <name type="scientific">Glossina palpalis gambiensis</name>
    <dbReference type="NCBI Taxonomy" id="67801"/>
    <lineage>
        <taxon>Eukaryota</taxon>
        <taxon>Metazoa</taxon>
        <taxon>Ecdysozoa</taxon>
        <taxon>Arthropoda</taxon>
        <taxon>Hexapoda</taxon>
        <taxon>Insecta</taxon>
        <taxon>Pterygota</taxon>
        <taxon>Neoptera</taxon>
        <taxon>Endopterygota</taxon>
        <taxon>Diptera</taxon>
        <taxon>Brachycera</taxon>
        <taxon>Muscomorpha</taxon>
        <taxon>Hippoboscoidea</taxon>
        <taxon>Glossinidae</taxon>
        <taxon>Glossina</taxon>
    </lineage>
</organism>
<evidence type="ECO:0000313" key="3">
    <source>
        <dbReference type="Proteomes" id="UP000092460"/>
    </source>
</evidence>
<dbReference type="EMBL" id="JXJN01021736">
    <property type="status" value="NOT_ANNOTATED_CDS"/>
    <property type="molecule type" value="Genomic_DNA"/>
</dbReference>
<reference evidence="2" key="2">
    <citation type="submission" date="2020-05" db="UniProtKB">
        <authorList>
            <consortium name="EnsemblMetazoa"/>
        </authorList>
    </citation>
    <scope>IDENTIFICATION</scope>
    <source>
        <strain evidence="2">IAEA</strain>
    </source>
</reference>
<name>A0A1B0BWE5_9MUSC</name>
<dbReference type="EnsemblMetazoa" id="GPPI042616-RA">
    <property type="protein sequence ID" value="GPPI042616-PA"/>
    <property type="gene ID" value="GPPI042616"/>
</dbReference>
<accession>A0A1B0BWE5</accession>
<sequence>MAAGIVTITTSSTAITLLICALTLYVMHPVSCSLSMDITVPYNIHHTKLCFSGSSSSSALMHNIEKKQEEIQQHGSLIHNYEDGYTTSGGSTYTLLIVKMLIRAPGK</sequence>